<name>I7CJ33_MYCHA</name>
<dbReference type="AlphaFoldDB" id="I7CJ33"/>
<keyword evidence="1" id="KW-1133">Transmembrane helix</keyword>
<evidence type="ECO:0000256" key="1">
    <source>
        <dbReference type="SAM" id="Phobius"/>
    </source>
</evidence>
<reference evidence="3" key="2">
    <citation type="submission" date="2012-07" db="EMBL/GenBank/DDBJ databases">
        <title>Complete genome sequence of 'Candidatus Mycoplasma haemolamae'.</title>
        <authorList>
            <person name="Guimaraes A.M.S."/>
            <person name="Toth B."/>
            <person name="Santos A.P."/>
            <person name="Nascimento N.C."/>
            <person name="Sojka J.E."/>
            <person name="Messick J.B."/>
        </authorList>
    </citation>
    <scope>NUCLEOTIDE SEQUENCE [LARGE SCALE GENOMIC DNA]</scope>
    <source>
        <strain evidence="3">Purdue</strain>
    </source>
</reference>
<dbReference type="KEGG" id="mhl:MHLP_01520"/>
<keyword evidence="3" id="KW-1185">Reference proteome</keyword>
<dbReference type="Proteomes" id="UP000006502">
    <property type="component" value="Chromosome"/>
</dbReference>
<evidence type="ECO:0000313" key="2">
    <source>
        <dbReference type="EMBL" id="AFO51884.1"/>
    </source>
</evidence>
<proteinExistence type="predicted"/>
<accession>I7CJ33</accession>
<dbReference type="STRING" id="1212765.MHLP_01520"/>
<organism evidence="2 3">
    <name type="scientific">Mycoplasma haematolamae (strain Purdue)</name>
    <dbReference type="NCBI Taxonomy" id="1212765"/>
    <lineage>
        <taxon>Bacteria</taxon>
        <taxon>Bacillati</taxon>
        <taxon>Mycoplasmatota</taxon>
        <taxon>Mollicutes</taxon>
        <taxon>Mycoplasmataceae</taxon>
        <taxon>Mycoplasma</taxon>
    </lineage>
</organism>
<sequence>MIGSPLLKKTALGVLGLFVGGFIIYPFLPLNKQGGAKEFKFVQVTDEKGSNGRTWTGVCPENRYPSLDYRDGRSQKDDSIFVIDCKNNELVKLLWRESTHTKEYFECSLEDSKTIYQCYSPDAVNVIFADQLNNVGSSGEEIKYFIKDKASILSDRGEIISSQPK</sequence>
<keyword evidence="1" id="KW-0812">Transmembrane</keyword>
<dbReference type="HOGENOM" id="CLU_1608999_0_0_14"/>
<evidence type="ECO:0000313" key="3">
    <source>
        <dbReference type="Proteomes" id="UP000006502"/>
    </source>
</evidence>
<keyword evidence="1" id="KW-0472">Membrane</keyword>
<protein>
    <submittedName>
        <fullName evidence="2">Uncharacterized protein</fullName>
    </submittedName>
</protein>
<feature type="transmembrane region" description="Helical" evidence="1">
    <location>
        <begin position="12"/>
        <end position="30"/>
    </location>
</feature>
<dbReference type="EMBL" id="CP003731">
    <property type="protein sequence ID" value="AFO51884.1"/>
    <property type="molecule type" value="Genomic_DNA"/>
</dbReference>
<gene>
    <name evidence="2" type="ordered locus">MHLP_01520</name>
</gene>
<dbReference type="PATRIC" id="fig|1212765.3.peg.340"/>
<reference evidence="2 3" key="1">
    <citation type="journal article" date="2012" name="J. Bacteriol.">
        <title>Genome Sequence of "Candidatus Mycoplasma haemolamae" Strain Purdue, a Red Blood Cell Pathogen of Alpacas (Vicugna pacos) and Llamas (Lama glama).</title>
        <authorList>
            <person name="Guimaraes A.M."/>
            <person name="Toth B."/>
            <person name="Santos A.P."/>
            <person name="do Nascimento N.C."/>
            <person name="Kritchevsky J.E."/>
            <person name="Messick J.B."/>
        </authorList>
    </citation>
    <scope>NUCLEOTIDE SEQUENCE [LARGE SCALE GENOMIC DNA]</scope>
    <source>
        <strain evidence="2 3">Purdue</strain>
    </source>
</reference>